<name>A0A290Z7L9_9PSEU</name>
<evidence type="ECO:0000313" key="2">
    <source>
        <dbReference type="Proteomes" id="UP000218505"/>
    </source>
</evidence>
<dbReference type="AlphaFoldDB" id="A0A290Z7L9"/>
<reference evidence="1" key="1">
    <citation type="submission" date="2017-09" db="EMBL/GenBank/DDBJ databases">
        <title>Complete Genome Sequence of ansamitocin-producing Bacterium Actinosynnema pretiosum X47.</title>
        <authorList>
            <person name="Cao G."/>
            <person name="Zong G."/>
            <person name="Zhong C."/>
            <person name="Fu J."/>
        </authorList>
    </citation>
    <scope>NUCLEOTIDE SEQUENCE [LARGE SCALE GENOMIC DNA]</scope>
    <source>
        <strain evidence="1">X47</strain>
    </source>
</reference>
<evidence type="ECO:0000313" key="1">
    <source>
        <dbReference type="EMBL" id="ATE54969.1"/>
    </source>
</evidence>
<dbReference type="KEGG" id="apre:CNX65_18155"/>
<protein>
    <submittedName>
        <fullName evidence="1">Uncharacterized protein</fullName>
    </submittedName>
</protein>
<gene>
    <name evidence="1" type="ORF">CNX65_18155</name>
</gene>
<organism evidence="1 2">
    <name type="scientific">Actinosynnema pretiosum</name>
    <dbReference type="NCBI Taxonomy" id="42197"/>
    <lineage>
        <taxon>Bacteria</taxon>
        <taxon>Bacillati</taxon>
        <taxon>Actinomycetota</taxon>
        <taxon>Actinomycetes</taxon>
        <taxon>Pseudonocardiales</taxon>
        <taxon>Pseudonocardiaceae</taxon>
        <taxon>Actinosynnema</taxon>
    </lineage>
</organism>
<accession>A0A290Z7L9</accession>
<keyword evidence="2" id="KW-1185">Reference proteome</keyword>
<proteinExistence type="predicted"/>
<dbReference type="Proteomes" id="UP000218505">
    <property type="component" value="Chromosome"/>
</dbReference>
<dbReference type="EMBL" id="CP023445">
    <property type="protein sequence ID" value="ATE54969.1"/>
    <property type="molecule type" value="Genomic_DNA"/>
</dbReference>
<sequence>MIPPGSGRSQGRGVRGGDAVFGSRDGFGLEFHVERDPGLLCVDVFVAGLHVDAWDNAFYPPLLVKKLGDEIRRFREPAARPEGFTSAVEAFRLAEGWMDEGAGAVEAEAGQRFAGFRFLDWGECTDPALAFAFPDGDLLHLACRVHDDDGPGALAAAPVRRAEFVGTLERALVVAEREWAARHAALAQARARPGTGSPDAG</sequence>